<sequence length="678" mass="73617">MTASNANVNDEPKLGSPTTTPSPYHYAIAILLSLYCPTALPATPLATTAPPPSLDPILHLIVPLSPPVDDPFDPTYPQLLGAIRSLFAPAITPASAAQLADQLDAHLAMLVSRGPASLVSSLTPLLDRLHSHSYLYSWIRNFLTRIHMCEFVVVDLHAALIHYMHPTQADSPIRFMSLETARAWVENATKLLQSSLAPTPNPTSTVTASPPPPSTLTLSHIHSGTLHVLARYPDQAPAHYLASLIATLHGRATHALDHLTHCEALTRSTADVASPTSTKPDSLLHQKCWRALTRALVYLKLDWTRAALECLHVALDEANFALDSECAAVATAHLRYLQANEADSSTSGNGRSDVAVGGTLGNVSDAVARLGAGVFELHAVLVLVREALANAGPRDALAVLDHHVHGVALVPADQRLVDLERTCVHLHEAFLACDWERFDAIADALEERARGISEQRGACKQLHRLALMRGHAAIRRSNEAMAIQCVELLGETLEAQCIRIMAYLAAQAWGLAFDLVAFYHPPPRSSRPSDPWSLLYSILQHLVRSHFRTTTISPSPMQAAAPTESDPSLDLTSLLAAIGQLAPASWIRALVLGQVFVSYPQLAETGVNKDGRFTHGDVFDMAWEAARAVNDRYWLITLITDTEWHARLVGAGFAGELQEVERVRQEAARAVLVTRPVF</sequence>
<comment type="caution">
    <text evidence="1">The sequence shown here is derived from an EMBL/GenBank/DDBJ whole genome shotgun (WGS) entry which is preliminary data.</text>
</comment>
<evidence type="ECO:0000313" key="1">
    <source>
        <dbReference type="EMBL" id="ORZ34108.1"/>
    </source>
</evidence>
<evidence type="ECO:0000313" key="2">
    <source>
        <dbReference type="Proteomes" id="UP000193411"/>
    </source>
</evidence>
<dbReference type="Proteomes" id="UP000193411">
    <property type="component" value="Unassembled WGS sequence"/>
</dbReference>
<name>A0A1Y2HHN5_9FUNG</name>
<dbReference type="EMBL" id="MCFL01000031">
    <property type="protein sequence ID" value="ORZ34108.1"/>
    <property type="molecule type" value="Genomic_DNA"/>
</dbReference>
<gene>
    <name evidence="1" type="ORF">BCR44DRAFT_60390</name>
</gene>
<keyword evidence="2" id="KW-1185">Reference proteome</keyword>
<proteinExistence type="predicted"/>
<reference evidence="1 2" key="1">
    <citation type="submission" date="2016-07" db="EMBL/GenBank/DDBJ databases">
        <title>Pervasive Adenine N6-methylation of Active Genes in Fungi.</title>
        <authorList>
            <consortium name="DOE Joint Genome Institute"/>
            <person name="Mondo S.J."/>
            <person name="Dannebaum R.O."/>
            <person name="Kuo R.C."/>
            <person name="Labutti K."/>
            <person name="Haridas S."/>
            <person name="Kuo A."/>
            <person name="Salamov A."/>
            <person name="Ahrendt S.R."/>
            <person name="Lipzen A."/>
            <person name="Sullivan W."/>
            <person name="Andreopoulos W.B."/>
            <person name="Clum A."/>
            <person name="Lindquist E."/>
            <person name="Daum C."/>
            <person name="Ramamoorthy G.K."/>
            <person name="Gryganskyi A."/>
            <person name="Culley D."/>
            <person name="Magnuson J.K."/>
            <person name="James T.Y."/>
            <person name="O'Malley M.A."/>
            <person name="Stajich J.E."/>
            <person name="Spatafora J.W."/>
            <person name="Visel A."/>
            <person name="Grigoriev I.V."/>
        </authorList>
    </citation>
    <scope>NUCLEOTIDE SEQUENCE [LARGE SCALE GENOMIC DNA]</scope>
    <source>
        <strain evidence="1 2">PL171</strain>
    </source>
</reference>
<protein>
    <submittedName>
        <fullName evidence="1">Uncharacterized protein</fullName>
    </submittedName>
</protein>
<organism evidence="1 2">
    <name type="scientific">Catenaria anguillulae PL171</name>
    <dbReference type="NCBI Taxonomy" id="765915"/>
    <lineage>
        <taxon>Eukaryota</taxon>
        <taxon>Fungi</taxon>
        <taxon>Fungi incertae sedis</taxon>
        <taxon>Blastocladiomycota</taxon>
        <taxon>Blastocladiomycetes</taxon>
        <taxon>Blastocladiales</taxon>
        <taxon>Catenariaceae</taxon>
        <taxon>Catenaria</taxon>
    </lineage>
</organism>
<accession>A0A1Y2HHN5</accession>
<dbReference type="AlphaFoldDB" id="A0A1Y2HHN5"/>